<keyword evidence="2" id="KW-1185">Reference proteome</keyword>
<evidence type="ECO:0000313" key="2">
    <source>
        <dbReference type="Proteomes" id="UP000011185"/>
    </source>
</evidence>
<dbReference type="Proteomes" id="UP000011185">
    <property type="component" value="Unassembled WGS sequence"/>
</dbReference>
<dbReference type="EMBL" id="JH993981">
    <property type="protein sequence ID" value="ELQ75194.1"/>
    <property type="molecule type" value="Genomic_DNA"/>
</dbReference>
<gene>
    <name evidence="1" type="ORF">THOM_1817</name>
</gene>
<dbReference type="OrthoDB" id="10310821at2759"/>
<evidence type="ECO:0000313" key="1">
    <source>
        <dbReference type="EMBL" id="ELQ75194.1"/>
    </source>
</evidence>
<reference evidence="1 2" key="1">
    <citation type="journal article" date="2012" name="PLoS Pathog.">
        <title>The genome of the obligate intracellular parasite Trachipleistophora hominis: new insights into microsporidian genome dynamics and reductive evolution.</title>
        <authorList>
            <person name="Heinz E."/>
            <person name="Williams T.A."/>
            <person name="Nakjang S."/>
            <person name="Noel C.J."/>
            <person name="Swan D.C."/>
            <person name="Goldberg A.V."/>
            <person name="Harris S.R."/>
            <person name="Weinmaier T."/>
            <person name="Markert S."/>
            <person name="Becher D."/>
            <person name="Bernhardt J."/>
            <person name="Dagan T."/>
            <person name="Hacker C."/>
            <person name="Lucocq J.M."/>
            <person name="Schweder T."/>
            <person name="Rattei T."/>
            <person name="Hall N."/>
            <person name="Hirt R.P."/>
            <person name="Embley T.M."/>
        </authorList>
    </citation>
    <scope>NUCLEOTIDE SEQUENCE [LARGE SCALE GENOMIC DNA]</scope>
</reference>
<dbReference type="AlphaFoldDB" id="L7JUW9"/>
<dbReference type="OMA" id="NTEEVCI"/>
<proteinExistence type="predicted"/>
<dbReference type="HOGENOM" id="CLU_572648_0_0_1"/>
<dbReference type="InParanoid" id="L7JUW9"/>
<organism evidence="1 2">
    <name type="scientific">Trachipleistophora hominis</name>
    <name type="common">Microsporidian parasite</name>
    <dbReference type="NCBI Taxonomy" id="72359"/>
    <lineage>
        <taxon>Eukaryota</taxon>
        <taxon>Fungi</taxon>
        <taxon>Fungi incertae sedis</taxon>
        <taxon>Microsporidia</taxon>
        <taxon>Pleistophoridae</taxon>
        <taxon>Trachipleistophora</taxon>
    </lineage>
</organism>
<protein>
    <submittedName>
        <fullName evidence="1">Putative LRR containing protein</fullName>
    </submittedName>
</protein>
<sequence>MKCDCSWPMWSNLHGYIEMSLKYIFVFINEEKTYGEDFLIFENPEDAGMSGLLNSHEDAETKQTLSHETERRVYSNIKYVNEEISYNRAYYHDHIAGIRRIIYNTYHDVIKENVDTKFEVIHIPFTMSLYRKIMNLAQNGDDVPDLNTEEVCILLTHLSLFDEYAKASIAYAVCMHLLKNTELFNYVKNYTNTNDNRSDSPLKYLSLFLFSKNDVSTQLKKTIKSYINFALWDKYENPSKIYSKSKIYCYHSCNIDPGNFSLAFFFDRLVITYQWLEKNQTILDTKFKESLGDSHYSVYIHNFSLENRDANIVDITMNNLKIVTTSKFLTSENIDELTLEFTNLSNRMDLSCLSKIKASIFVICDFCSLDFIRSIPEYIKVSMRVIDDQPVHILNNIPENVVEITFRSVNFHESIVFPSHIRRITLHWCNVDPYACFTINEECQNIEIFRTQVQIIFPQVIECDLWHPLLMEKIKFS</sequence>
<dbReference type="VEuPathDB" id="MicrosporidiaDB:THOM_1817"/>
<accession>L7JUW9</accession>
<name>L7JUW9_TRAHO</name>